<sequence>MKTVLRKMGNSRGVLIPKPFLIQTGLDIDEVDIQVENDRIVISRPEKTVRAGWAQASQKIADSGDDVLVWPDFANEDDQELVW</sequence>
<dbReference type="OrthoDB" id="9795766at2"/>
<comment type="caution">
    <text evidence="3">The sequence shown here is derived from an EMBL/GenBank/DDBJ whole genome shotgun (WGS) entry which is preliminary data.</text>
</comment>
<dbReference type="AlphaFoldDB" id="A0A843YPX7"/>
<organism evidence="3 4">
    <name type="scientific">Glaciimonas soli</name>
    <dbReference type="NCBI Taxonomy" id="2590999"/>
    <lineage>
        <taxon>Bacteria</taxon>
        <taxon>Pseudomonadati</taxon>
        <taxon>Pseudomonadota</taxon>
        <taxon>Betaproteobacteria</taxon>
        <taxon>Burkholderiales</taxon>
        <taxon>Oxalobacteraceae</taxon>
        <taxon>Glaciimonas</taxon>
    </lineage>
</organism>
<gene>
    <name evidence="3" type="ORF">GEV47_10390</name>
</gene>
<dbReference type="Pfam" id="PF04014">
    <property type="entry name" value="MazE_antitoxin"/>
    <property type="match status" value="1"/>
</dbReference>
<reference evidence="3 4" key="1">
    <citation type="submission" date="2019-10" db="EMBL/GenBank/DDBJ databases">
        <title>Glaciimonas soli sp. nov., a psychrophilic bacterium isolated from the forest soil of a high elevation mountain in Taiwan.</title>
        <authorList>
            <person name="Wang L.-T."/>
            <person name="Shieh W.Y."/>
        </authorList>
    </citation>
    <scope>NUCLEOTIDE SEQUENCE [LARGE SCALE GENOMIC DNA]</scope>
    <source>
        <strain evidence="3 4">GS1</strain>
    </source>
</reference>
<dbReference type="EMBL" id="WINI01000004">
    <property type="protein sequence ID" value="MQR01090.1"/>
    <property type="molecule type" value="Genomic_DNA"/>
</dbReference>
<evidence type="ECO:0000256" key="1">
    <source>
        <dbReference type="PROSITE-ProRule" id="PRU01076"/>
    </source>
</evidence>
<dbReference type="GO" id="GO:0003677">
    <property type="term" value="F:DNA binding"/>
    <property type="evidence" value="ECO:0007669"/>
    <property type="project" value="UniProtKB-UniRule"/>
</dbReference>
<protein>
    <submittedName>
        <fullName evidence="3">AbrB/MazE/SpoVT family DNA-binding domain-containing protein</fullName>
    </submittedName>
</protein>
<dbReference type="InterPro" id="IPR007159">
    <property type="entry name" value="SpoVT-AbrB_dom"/>
</dbReference>
<evidence type="ECO:0000313" key="3">
    <source>
        <dbReference type="EMBL" id="MQR01090.1"/>
    </source>
</evidence>
<evidence type="ECO:0000313" key="4">
    <source>
        <dbReference type="Proteomes" id="UP000451565"/>
    </source>
</evidence>
<dbReference type="Gene3D" id="2.10.260.10">
    <property type="match status" value="1"/>
</dbReference>
<keyword evidence="1 3" id="KW-0238">DNA-binding</keyword>
<evidence type="ECO:0000259" key="2">
    <source>
        <dbReference type="PROSITE" id="PS51740"/>
    </source>
</evidence>
<feature type="domain" description="SpoVT-AbrB" evidence="2">
    <location>
        <begin position="3"/>
        <end position="47"/>
    </location>
</feature>
<dbReference type="SMART" id="SM00966">
    <property type="entry name" value="SpoVT_AbrB"/>
    <property type="match status" value="1"/>
</dbReference>
<dbReference type="PROSITE" id="PS51740">
    <property type="entry name" value="SPOVT_ABRB"/>
    <property type="match status" value="1"/>
</dbReference>
<dbReference type="Proteomes" id="UP000451565">
    <property type="component" value="Unassembled WGS sequence"/>
</dbReference>
<keyword evidence="4" id="KW-1185">Reference proteome</keyword>
<dbReference type="SUPFAM" id="SSF89447">
    <property type="entry name" value="AbrB/MazE/MraZ-like"/>
    <property type="match status" value="1"/>
</dbReference>
<proteinExistence type="predicted"/>
<accession>A0A843YPX7</accession>
<dbReference type="InterPro" id="IPR037914">
    <property type="entry name" value="SpoVT-AbrB_sf"/>
</dbReference>
<name>A0A843YPX7_9BURK</name>
<dbReference type="RefSeq" id="WP_153234684.1">
    <property type="nucleotide sequence ID" value="NZ_WINI01000004.1"/>
</dbReference>